<dbReference type="CDD" id="cd06278">
    <property type="entry name" value="PBP1_LacI-like"/>
    <property type="match status" value="1"/>
</dbReference>
<dbReference type="InterPro" id="IPR028082">
    <property type="entry name" value="Peripla_BP_I"/>
</dbReference>
<organism evidence="6 7">
    <name type="scientific">Photobacterium rosenbergii</name>
    <dbReference type="NCBI Taxonomy" id="294936"/>
    <lineage>
        <taxon>Bacteria</taxon>
        <taxon>Pseudomonadati</taxon>
        <taxon>Pseudomonadota</taxon>
        <taxon>Gammaproteobacteria</taxon>
        <taxon>Vibrionales</taxon>
        <taxon>Vibrionaceae</taxon>
        <taxon>Photobacterium</taxon>
    </lineage>
</organism>
<proteinExistence type="predicted"/>
<evidence type="ECO:0000256" key="4">
    <source>
        <dbReference type="ARBA" id="ARBA00023163"/>
    </source>
</evidence>
<dbReference type="OrthoDB" id="6619319at2"/>
<dbReference type="InterPro" id="IPR000843">
    <property type="entry name" value="HTH_LacI"/>
</dbReference>
<dbReference type="Gene3D" id="3.40.50.2300">
    <property type="match status" value="2"/>
</dbReference>
<dbReference type="CDD" id="cd01392">
    <property type="entry name" value="HTH_LacI"/>
    <property type="match status" value="1"/>
</dbReference>
<gene>
    <name evidence="6" type="ORF">C9J01_01305</name>
</gene>
<dbReference type="RefSeq" id="WP_107296302.1">
    <property type="nucleotide sequence ID" value="NZ_PYMB01000001.1"/>
</dbReference>
<feature type="domain" description="HTH lacI-type" evidence="5">
    <location>
        <begin position="9"/>
        <end position="63"/>
    </location>
</feature>
<dbReference type="Pfam" id="PF13377">
    <property type="entry name" value="Peripla_BP_3"/>
    <property type="match status" value="1"/>
</dbReference>
<dbReference type="Pfam" id="PF00356">
    <property type="entry name" value="LacI"/>
    <property type="match status" value="1"/>
</dbReference>
<reference evidence="6 7" key="1">
    <citation type="submission" date="2018-03" db="EMBL/GenBank/DDBJ databases">
        <title>Whole genome sequencing of Histamine producing bacteria.</title>
        <authorList>
            <person name="Butler K."/>
        </authorList>
    </citation>
    <scope>NUCLEOTIDE SEQUENCE [LARGE SCALE GENOMIC DNA]</scope>
    <source>
        <strain evidence="6 7">DSM 19138</strain>
    </source>
</reference>
<dbReference type="PANTHER" id="PTHR30146:SF95">
    <property type="entry name" value="RIBOSE OPERON REPRESSOR"/>
    <property type="match status" value="1"/>
</dbReference>
<keyword evidence="3" id="KW-0238">DNA-binding</keyword>
<accession>A0A2T3NJI4</accession>
<evidence type="ECO:0000313" key="7">
    <source>
        <dbReference type="Proteomes" id="UP000241346"/>
    </source>
</evidence>
<evidence type="ECO:0000256" key="1">
    <source>
        <dbReference type="ARBA" id="ARBA00022491"/>
    </source>
</evidence>
<name>A0A2T3NJI4_9GAMM</name>
<keyword evidence="1" id="KW-0678">Repressor</keyword>
<sequence length="330" mass="36035">MAGTGNRFVSAQQVAEYAGVSRSAVSRTFTEGASVSAKTREKVLAAAQELGYHVNHLARGLHDTSNIVSLITTDINSPFQSAFIDELTQQLQKINKIALVVNTKANDEDVDTALTQTLNFRAEASIVLSGQPHKDLIDKCIANGQHVILVNRNQVYDNAYNIRLDNHAAAFEALAILQQQGCKNLLLVNSDIGSPGLVAREKGFVDAANKAGLSVSVSRFGDTSYESGKHIAKQLKDIPDGVFCVTDLLACGFIDGLKQQGIEIPKHTVVIGFDDINQASWDAYQLTTFRQPLTSISQHIIQCLQANNTVLNGEFTYLLEPVWRKTTRHN</sequence>
<keyword evidence="2" id="KW-0805">Transcription regulation</keyword>
<dbReference type="PANTHER" id="PTHR30146">
    <property type="entry name" value="LACI-RELATED TRANSCRIPTIONAL REPRESSOR"/>
    <property type="match status" value="1"/>
</dbReference>
<dbReference type="SUPFAM" id="SSF47413">
    <property type="entry name" value="lambda repressor-like DNA-binding domains"/>
    <property type="match status" value="1"/>
</dbReference>
<dbReference type="AlphaFoldDB" id="A0A2T3NJI4"/>
<dbReference type="SMART" id="SM00354">
    <property type="entry name" value="HTH_LACI"/>
    <property type="match status" value="1"/>
</dbReference>
<protein>
    <submittedName>
        <fullName evidence="6">LacI family transcriptional regulator</fullName>
    </submittedName>
</protein>
<dbReference type="GO" id="GO:0000976">
    <property type="term" value="F:transcription cis-regulatory region binding"/>
    <property type="evidence" value="ECO:0007669"/>
    <property type="project" value="TreeGrafter"/>
</dbReference>
<dbReference type="SUPFAM" id="SSF53822">
    <property type="entry name" value="Periplasmic binding protein-like I"/>
    <property type="match status" value="1"/>
</dbReference>
<evidence type="ECO:0000313" key="6">
    <source>
        <dbReference type="EMBL" id="PSW15684.1"/>
    </source>
</evidence>
<dbReference type="PROSITE" id="PS50932">
    <property type="entry name" value="HTH_LACI_2"/>
    <property type="match status" value="1"/>
</dbReference>
<dbReference type="InterPro" id="IPR046335">
    <property type="entry name" value="LacI/GalR-like_sensor"/>
</dbReference>
<keyword evidence="4" id="KW-0804">Transcription</keyword>
<evidence type="ECO:0000256" key="3">
    <source>
        <dbReference type="ARBA" id="ARBA00023125"/>
    </source>
</evidence>
<dbReference type="GO" id="GO:0003700">
    <property type="term" value="F:DNA-binding transcription factor activity"/>
    <property type="evidence" value="ECO:0007669"/>
    <property type="project" value="TreeGrafter"/>
</dbReference>
<dbReference type="EMBL" id="PYMB01000001">
    <property type="protein sequence ID" value="PSW15684.1"/>
    <property type="molecule type" value="Genomic_DNA"/>
</dbReference>
<evidence type="ECO:0000259" key="5">
    <source>
        <dbReference type="PROSITE" id="PS50932"/>
    </source>
</evidence>
<dbReference type="Gene3D" id="1.10.260.40">
    <property type="entry name" value="lambda repressor-like DNA-binding domains"/>
    <property type="match status" value="1"/>
</dbReference>
<comment type="caution">
    <text evidence="6">The sequence shown here is derived from an EMBL/GenBank/DDBJ whole genome shotgun (WGS) entry which is preliminary data.</text>
</comment>
<dbReference type="InterPro" id="IPR010982">
    <property type="entry name" value="Lambda_DNA-bd_dom_sf"/>
</dbReference>
<evidence type="ECO:0000256" key="2">
    <source>
        <dbReference type="ARBA" id="ARBA00023015"/>
    </source>
</evidence>
<dbReference type="Proteomes" id="UP000241346">
    <property type="component" value="Unassembled WGS sequence"/>
</dbReference>